<dbReference type="InterPro" id="IPR015890">
    <property type="entry name" value="Chorismate_C"/>
</dbReference>
<dbReference type="Proteomes" id="UP000501179">
    <property type="component" value="Chromosome"/>
</dbReference>
<evidence type="ECO:0000256" key="1">
    <source>
        <dbReference type="SAM" id="MobiDB-lite"/>
    </source>
</evidence>
<evidence type="ECO:0000259" key="2">
    <source>
        <dbReference type="Pfam" id="PF00425"/>
    </source>
</evidence>
<dbReference type="PANTHER" id="PTHR11236">
    <property type="entry name" value="AMINOBENZOATE/ANTHRANILATE SYNTHASE"/>
    <property type="match status" value="1"/>
</dbReference>
<dbReference type="GO" id="GO:0000162">
    <property type="term" value="P:L-tryptophan biosynthetic process"/>
    <property type="evidence" value="ECO:0007669"/>
    <property type="project" value="TreeGrafter"/>
</dbReference>
<dbReference type="PANTHER" id="PTHR11236:SF9">
    <property type="entry name" value="ANTHRANILATE SYNTHASE COMPONENT 1"/>
    <property type="match status" value="1"/>
</dbReference>
<reference evidence="3 4" key="1">
    <citation type="submission" date="2020-03" db="EMBL/GenBank/DDBJ databases">
        <title>A novel species.</title>
        <authorList>
            <person name="Gao J."/>
        </authorList>
    </citation>
    <scope>NUCLEOTIDE SEQUENCE [LARGE SCALE GENOMIC DNA]</scope>
    <source>
        <strain evidence="3 4">QMT-12</strain>
    </source>
</reference>
<dbReference type="Pfam" id="PF00425">
    <property type="entry name" value="Chorismate_bind"/>
    <property type="match status" value="1"/>
</dbReference>
<feature type="domain" description="Chorismate-utilising enzyme C-terminal" evidence="2">
    <location>
        <begin position="252"/>
        <end position="507"/>
    </location>
</feature>
<dbReference type="Gene3D" id="3.60.120.10">
    <property type="entry name" value="Anthranilate synthase"/>
    <property type="match status" value="1"/>
</dbReference>
<proteinExistence type="predicted"/>
<evidence type="ECO:0000313" key="3">
    <source>
        <dbReference type="EMBL" id="QIQ04369.1"/>
    </source>
</evidence>
<dbReference type="EMBL" id="CP050177">
    <property type="protein sequence ID" value="QIQ04369.1"/>
    <property type="molecule type" value="Genomic_DNA"/>
</dbReference>
<name>A0A6G9H262_9ACTN</name>
<feature type="region of interest" description="Disordered" evidence="1">
    <location>
        <begin position="1"/>
        <end position="21"/>
    </location>
</feature>
<dbReference type="KEGG" id="slia:HA039_20525"/>
<gene>
    <name evidence="3" type="ORF">HA039_20525</name>
</gene>
<accession>A0A6G9H262</accession>
<protein>
    <submittedName>
        <fullName evidence="3">Anthranilate synthase component I family protein</fullName>
    </submittedName>
</protein>
<evidence type="ECO:0000313" key="4">
    <source>
        <dbReference type="Proteomes" id="UP000501179"/>
    </source>
</evidence>
<dbReference type="AlphaFoldDB" id="A0A6G9H262"/>
<dbReference type="InterPro" id="IPR019999">
    <property type="entry name" value="Anth_synth_I-like"/>
</dbReference>
<sequence length="522" mass="55756">MRPAVTTLLDNPPRPARTGRGPFTVRVEERELAPHQPLDLYAELAASYEGAAQEVFVLESVPGPGQSPGATVVGHGVLAEIRVHGDRIALSGAPAVVAALTESAARLGVGTLPGGELAPRDSAQVWDVLRAAQGLFAVETGRPLDTYAFGFLATFGYGSAWHMEELPARRRRPGADADPDIVLSLFRDTLWYGPGSTGVRRLTARSDAFGPAPDHDPVGAALAAVASRDGSVAGAELPAAPRPRSVRDSSDEATFLGRADRCLRHIGVGDIYQIQIGHRIDVDTALGPFEVYRRLRHRNPSPYMYLLPRAGRTVIGASPEVLFRAEGDEVVMRPIAGTAPRSGRPETDEPRVAALVASEKERAEHVMLVDLCRNDVGRVSVPGSLEATGLMALETFSHVFHLVSTVRGTLAEGHDTWSVLGATFPAGTVTGAPKIRAMEIIEELESEPRGMYAGAVGLIDLRGWSQLALCIRTIVHDGRTGTYSTQSCAGIVADSSPEAEWRETLHKMGAAYWALTGEELLS</sequence>
<dbReference type="InterPro" id="IPR005801">
    <property type="entry name" value="ADC_synthase"/>
</dbReference>
<keyword evidence="4" id="KW-1185">Reference proteome</keyword>
<dbReference type="SUPFAM" id="SSF56322">
    <property type="entry name" value="ADC synthase"/>
    <property type="match status" value="1"/>
</dbReference>
<dbReference type="PRINTS" id="PR00095">
    <property type="entry name" value="ANTSNTHASEI"/>
</dbReference>
<organism evidence="3 4">
    <name type="scientific">Streptomyces liangshanensis</name>
    <dbReference type="NCBI Taxonomy" id="2717324"/>
    <lineage>
        <taxon>Bacteria</taxon>
        <taxon>Bacillati</taxon>
        <taxon>Actinomycetota</taxon>
        <taxon>Actinomycetes</taxon>
        <taxon>Kitasatosporales</taxon>
        <taxon>Streptomycetaceae</taxon>
        <taxon>Streptomyces</taxon>
    </lineage>
</organism>